<protein>
    <submittedName>
        <fullName evidence="2">Phosphotransferase</fullName>
    </submittedName>
</protein>
<accession>A0A1Z2LE69</accession>
<evidence type="ECO:0000313" key="3">
    <source>
        <dbReference type="Proteomes" id="UP000195755"/>
    </source>
</evidence>
<proteinExistence type="predicted"/>
<keyword evidence="2" id="KW-0808">Transferase</keyword>
<sequence length="78" mass="8836">MSDMRLSSLRLPSVSRDATPRYDPRDGQGPLLIAIRDLHTLGSFIRRAGTGDTEATRQLEHRRSTLRSGHTTARWDTF</sequence>
<dbReference type="AlphaFoldDB" id="A0A1Z2LE69"/>
<name>A0A1Z2LE69_9ACTN</name>
<feature type="region of interest" description="Disordered" evidence="1">
    <location>
        <begin position="54"/>
        <end position="78"/>
    </location>
</feature>
<reference evidence="2 3" key="1">
    <citation type="submission" date="2017-06" db="EMBL/GenBank/DDBJ databases">
        <title>Streptomyces albireticuli Genome sequencing and assembly.</title>
        <authorList>
            <person name="Wang Y."/>
            <person name="Du B."/>
            <person name="Ding Y."/>
            <person name="Liu H."/>
            <person name="Hou Q."/>
            <person name="Liu K."/>
            <person name="Yao L."/>
            <person name="Wang C."/>
        </authorList>
    </citation>
    <scope>NUCLEOTIDE SEQUENCE [LARGE SCALE GENOMIC DNA]</scope>
    <source>
        <strain evidence="2 3">MDJK11</strain>
    </source>
</reference>
<feature type="compositionally biased region" description="Basic and acidic residues" evidence="1">
    <location>
        <begin position="54"/>
        <end position="63"/>
    </location>
</feature>
<feature type="region of interest" description="Disordered" evidence="1">
    <location>
        <begin position="1"/>
        <end position="28"/>
    </location>
</feature>
<gene>
    <name evidence="2" type="ORF">SMD11_7006</name>
</gene>
<organism evidence="2 3">
    <name type="scientific">Streptomyces albireticuli</name>
    <dbReference type="NCBI Taxonomy" id="1940"/>
    <lineage>
        <taxon>Bacteria</taxon>
        <taxon>Bacillati</taxon>
        <taxon>Actinomycetota</taxon>
        <taxon>Actinomycetes</taxon>
        <taxon>Kitasatosporales</taxon>
        <taxon>Streptomycetaceae</taxon>
        <taxon>Streptomyces</taxon>
    </lineage>
</organism>
<dbReference type="Proteomes" id="UP000195755">
    <property type="component" value="Chromosome"/>
</dbReference>
<dbReference type="KEGG" id="salj:SMD11_7006"/>
<dbReference type="EMBL" id="CP021744">
    <property type="protein sequence ID" value="ARZ72582.1"/>
    <property type="molecule type" value="Genomic_DNA"/>
</dbReference>
<evidence type="ECO:0000256" key="1">
    <source>
        <dbReference type="SAM" id="MobiDB-lite"/>
    </source>
</evidence>
<feature type="compositionally biased region" description="Low complexity" evidence="1">
    <location>
        <begin position="1"/>
        <end position="16"/>
    </location>
</feature>
<evidence type="ECO:0000313" key="2">
    <source>
        <dbReference type="EMBL" id="ARZ72582.1"/>
    </source>
</evidence>
<dbReference type="GO" id="GO:0016740">
    <property type="term" value="F:transferase activity"/>
    <property type="evidence" value="ECO:0007669"/>
    <property type="project" value="UniProtKB-KW"/>
</dbReference>